<reference evidence="5" key="1">
    <citation type="submission" date="2022-08" db="EMBL/GenBank/DDBJ databases">
        <authorList>
            <person name="Gutierrez-Valencia J."/>
        </authorList>
    </citation>
    <scope>NUCLEOTIDE SEQUENCE</scope>
</reference>
<gene>
    <name evidence="5" type="ORF">LITE_LOCUS28416</name>
</gene>
<dbReference type="Gene3D" id="3.80.10.10">
    <property type="entry name" value="Ribonuclease Inhibitor"/>
    <property type="match status" value="1"/>
</dbReference>
<feature type="chain" id="PRO_5043662009" description="Leucine-rich repeat-containing N-terminal plant-type domain-containing protein" evidence="3">
    <location>
        <begin position="21"/>
        <end position="138"/>
    </location>
</feature>
<dbReference type="InterPro" id="IPR013210">
    <property type="entry name" value="LRR_N_plant-typ"/>
</dbReference>
<protein>
    <recommendedName>
        <fullName evidence="4">Leucine-rich repeat-containing N-terminal plant-type domain-containing protein</fullName>
    </recommendedName>
</protein>
<dbReference type="Pfam" id="PF08263">
    <property type="entry name" value="LRRNT_2"/>
    <property type="match status" value="1"/>
</dbReference>
<dbReference type="SUPFAM" id="SSF52058">
    <property type="entry name" value="L domain-like"/>
    <property type="match status" value="1"/>
</dbReference>
<dbReference type="AlphaFoldDB" id="A0AAV0MHV4"/>
<dbReference type="Proteomes" id="UP001154282">
    <property type="component" value="Unassembled WGS sequence"/>
</dbReference>
<dbReference type="InterPro" id="IPR032675">
    <property type="entry name" value="LRR_dom_sf"/>
</dbReference>
<evidence type="ECO:0000256" key="3">
    <source>
        <dbReference type="SAM" id="SignalP"/>
    </source>
</evidence>
<organism evidence="5 6">
    <name type="scientific">Linum tenue</name>
    <dbReference type="NCBI Taxonomy" id="586396"/>
    <lineage>
        <taxon>Eukaryota</taxon>
        <taxon>Viridiplantae</taxon>
        <taxon>Streptophyta</taxon>
        <taxon>Embryophyta</taxon>
        <taxon>Tracheophyta</taxon>
        <taxon>Spermatophyta</taxon>
        <taxon>Magnoliopsida</taxon>
        <taxon>eudicotyledons</taxon>
        <taxon>Gunneridae</taxon>
        <taxon>Pentapetalae</taxon>
        <taxon>rosids</taxon>
        <taxon>fabids</taxon>
        <taxon>Malpighiales</taxon>
        <taxon>Linaceae</taxon>
        <taxon>Linum</taxon>
    </lineage>
</organism>
<feature type="signal peptide" evidence="3">
    <location>
        <begin position="1"/>
        <end position="20"/>
    </location>
</feature>
<evidence type="ECO:0000313" key="6">
    <source>
        <dbReference type="Proteomes" id="UP001154282"/>
    </source>
</evidence>
<evidence type="ECO:0000256" key="2">
    <source>
        <dbReference type="ARBA" id="ARBA00022737"/>
    </source>
</evidence>
<keyword evidence="3" id="KW-0732">Signal</keyword>
<evidence type="ECO:0000256" key="1">
    <source>
        <dbReference type="ARBA" id="ARBA00022614"/>
    </source>
</evidence>
<proteinExistence type="predicted"/>
<keyword evidence="1" id="KW-0433">Leucine-rich repeat</keyword>
<evidence type="ECO:0000259" key="4">
    <source>
        <dbReference type="Pfam" id="PF08263"/>
    </source>
</evidence>
<keyword evidence="6" id="KW-1185">Reference proteome</keyword>
<comment type="caution">
    <text evidence="5">The sequence shown here is derived from an EMBL/GenBank/DDBJ whole genome shotgun (WGS) entry which is preliminary data.</text>
</comment>
<sequence>MPPLFFYAFIISYFPIFSTCHHNLRQQQNDPAHDDIDCLKSIKSSFLDPLNRLRSTWKFANDTNAGLCNFPGITYWNMYDNKVLGLDLHDMGLVGDFPRGIENCRSITNLNPLGNHLSGPIPSEILVANVLVYWAVTR</sequence>
<dbReference type="EMBL" id="CAMGYJ010000007">
    <property type="protein sequence ID" value="CAI0445093.1"/>
    <property type="molecule type" value="Genomic_DNA"/>
</dbReference>
<feature type="domain" description="Leucine-rich repeat-containing N-terminal plant-type" evidence="4">
    <location>
        <begin position="33"/>
        <end position="74"/>
    </location>
</feature>
<name>A0AAV0MHV4_9ROSI</name>
<accession>A0AAV0MHV4</accession>
<keyword evidence="2" id="KW-0677">Repeat</keyword>
<evidence type="ECO:0000313" key="5">
    <source>
        <dbReference type="EMBL" id="CAI0445093.1"/>
    </source>
</evidence>